<gene>
    <name evidence="2" type="ORF">IW261DRAFT_1512231</name>
</gene>
<protein>
    <submittedName>
        <fullName evidence="2">Uncharacterized protein</fullName>
    </submittedName>
</protein>
<keyword evidence="3" id="KW-1185">Reference proteome</keyword>
<dbReference type="Proteomes" id="UP001175227">
    <property type="component" value="Unassembled WGS sequence"/>
</dbReference>
<feature type="region of interest" description="Disordered" evidence="1">
    <location>
        <begin position="1"/>
        <end position="32"/>
    </location>
</feature>
<evidence type="ECO:0000313" key="3">
    <source>
        <dbReference type="Proteomes" id="UP001175227"/>
    </source>
</evidence>
<reference evidence="2" key="1">
    <citation type="submission" date="2023-06" db="EMBL/GenBank/DDBJ databases">
        <authorList>
            <consortium name="Lawrence Berkeley National Laboratory"/>
            <person name="Ahrendt S."/>
            <person name="Sahu N."/>
            <person name="Indic B."/>
            <person name="Wong-Bajracharya J."/>
            <person name="Merenyi Z."/>
            <person name="Ke H.-M."/>
            <person name="Monk M."/>
            <person name="Kocsube S."/>
            <person name="Drula E."/>
            <person name="Lipzen A."/>
            <person name="Balint B."/>
            <person name="Henrissat B."/>
            <person name="Andreopoulos B."/>
            <person name="Martin F.M."/>
            <person name="Harder C.B."/>
            <person name="Rigling D."/>
            <person name="Ford K.L."/>
            <person name="Foster G.D."/>
            <person name="Pangilinan J."/>
            <person name="Papanicolaou A."/>
            <person name="Barry K."/>
            <person name="LaButti K."/>
            <person name="Viragh M."/>
            <person name="Koriabine M."/>
            <person name="Yan M."/>
            <person name="Riley R."/>
            <person name="Champramary S."/>
            <person name="Plett K.L."/>
            <person name="Tsai I.J."/>
            <person name="Slot J."/>
            <person name="Sipos G."/>
            <person name="Plett J."/>
            <person name="Nagy L.G."/>
            <person name="Grigoriev I.V."/>
        </authorList>
    </citation>
    <scope>NUCLEOTIDE SEQUENCE</scope>
    <source>
        <strain evidence="2">ICMP 16352</strain>
    </source>
</reference>
<name>A0AA39UAD4_9AGAR</name>
<evidence type="ECO:0000313" key="2">
    <source>
        <dbReference type="EMBL" id="KAK0471435.1"/>
    </source>
</evidence>
<feature type="non-terminal residue" evidence="2">
    <location>
        <position position="1"/>
    </location>
</feature>
<dbReference type="AlphaFoldDB" id="A0AA39UAD4"/>
<comment type="caution">
    <text evidence="2">The sequence shown here is derived from an EMBL/GenBank/DDBJ whole genome shotgun (WGS) entry which is preliminary data.</text>
</comment>
<proteinExistence type="predicted"/>
<organism evidence="2 3">
    <name type="scientific">Armillaria novae-zelandiae</name>
    <dbReference type="NCBI Taxonomy" id="153914"/>
    <lineage>
        <taxon>Eukaryota</taxon>
        <taxon>Fungi</taxon>
        <taxon>Dikarya</taxon>
        <taxon>Basidiomycota</taxon>
        <taxon>Agaricomycotina</taxon>
        <taxon>Agaricomycetes</taxon>
        <taxon>Agaricomycetidae</taxon>
        <taxon>Agaricales</taxon>
        <taxon>Marasmiineae</taxon>
        <taxon>Physalacriaceae</taxon>
        <taxon>Armillaria</taxon>
    </lineage>
</organism>
<sequence>MGMADNMADNMRGNPVEPAVNPSNPVGTYNPQAITFPPHAAIAEHYRHPFHIFHDASSSVRFNPFADEGPDVEQSPSKVQLYSGNTNTGRPVFTNPFGNSNNILSNAILGLAPYERIRFSPQWQHTANTTEHAYTIANFNQVQNNTGDSRSCSSSRTFVDDRAPAPRIFYWV</sequence>
<evidence type="ECO:0000256" key="1">
    <source>
        <dbReference type="SAM" id="MobiDB-lite"/>
    </source>
</evidence>
<accession>A0AA39UAD4</accession>
<feature type="compositionally biased region" description="Polar residues" evidence="1">
    <location>
        <begin position="21"/>
        <end position="32"/>
    </location>
</feature>
<dbReference type="EMBL" id="JAUEPR010000051">
    <property type="protein sequence ID" value="KAK0471435.1"/>
    <property type="molecule type" value="Genomic_DNA"/>
</dbReference>